<organism evidence="1 2">
    <name type="scientific">Staurois parvus</name>
    <dbReference type="NCBI Taxonomy" id="386267"/>
    <lineage>
        <taxon>Eukaryota</taxon>
        <taxon>Metazoa</taxon>
        <taxon>Chordata</taxon>
        <taxon>Craniata</taxon>
        <taxon>Vertebrata</taxon>
        <taxon>Euteleostomi</taxon>
        <taxon>Amphibia</taxon>
        <taxon>Batrachia</taxon>
        <taxon>Anura</taxon>
        <taxon>Neobatrachia</taxon>
        <taxon>Ranoidea</taxon>
        <taxon>Ranidae</taxon>
        <taxon>Staurois</taxon>
    </lineage>
</organism>
<dbReference type="EMBL" id="CATNWA010014628">
    <property type="protein sequence ID" value="CAI9574091.1"/>
    <property type="molecule type" value="Genomic_DNA"/>
</dbReference>
<keyword evidence="2" id="KW-1185">Reference proteome</keyword>
<comment type="caution">
    <text evidence="1">The sequence shown here is derived from an EMBL/GenBank/DDBJ whole genome shotgun (WGS) entry which is preliminary data.</text>
</comment>
<protein>
    <submittedName>
        <fullName evidence="1">Uncharacterized protein</fullName>
    </submittedName>
</protein>
<reference evidence="1" key="1">
    <citation type="submission" date="2023-05" db="EMBL/GenBank/DDBJ databases">
        <authorList>
            <person name="Stuckert A."/>
        </authorList>
    </citation>
    <scope>NUCLEOTIDE SEQUENCE</scope>
</reference>
<evidence type="ECO:0000313" key="1">
    <source>
        <dbReference type="EMBL" id="CAI9574091.1"/>
    </source>
</evidence>
<sequence>MAVSLLHTDRAFRSAHENGGEILGSRGTDTKLRGLQQDVEAGGCCVGEGGGEGPGFGEMSPAVMRRRRVRKVAWERDVQERVGVSGRVE</sequence>
<dbReference type="Proteomes" id="UP001162483">
    <property type="component" value="Unassembled WGS sequence"/>
</dbReference>
<evidence type="ECO:0000313" key="2">
    <source>
        <dbReference type="Proteomes" id="UP001162483"/>
    </source>
</evidence>
<proteinExistence type="predicted"/>
<gene>
    <name evidence="1" type="ORF">SPARVUS_LOCUS7895366</name>
</gene>
<name>A0ABN9DN99_9NEOB</name>
<accession>A0ABN9DN99</accession>